<dbReference type="Proteomes" id="UP001215598">
    <property type="component" value="Unassembled WGS sequence"/>
</dbReference>
<sequence length="277" mass="31641">MSSPILPPELEREIFERAACMCPGDIPSLLLVSQRVNEWIAPIRYRTVTSDGAHSTCPFRALQRAIQSNSRPLSFFRSHVQHLAVPYEFLRDETTGMVEQILSACSEIQSFVFLHQLSPSLVPALASLRPHRLYTYFDPQLFVEAPLYRPMFTFVTHLALWHTGWIPDTSCWLSLLAVVPSLTHLLIHDAFEAVPHILAASESLKVLIDCNNIPYTPELDDASSDDRFVFLKIRTIRTFVEDWVRGTRGEMDYWARADMFVAKKARGEIKPRNALLD</sequence>
<keyword evidence="2" id="KW-1185">Reference proteome</keyword>
<dbReference type="AlphaFoldDB" id="A0AAD7IYE2"/>
<gene>
    <name evidence="1" type="ORF">B0H16DRAFT_1544639</name>
</gene>
<reference evidence="1" key="1">
    <citation type="submission" date="2023-03" db="EMBL/GenBank/DDBJ databases">
        <title>Massive genome expansion in bonnet fungi (Mycena s.s.) driven by repeated elements and novel gene families across ecological guilds.</title>
        <authorList>
            <consortium name="Lawrence Berkeley National Laboratory"/>
            <person name="Harder C.B."/>
            <person name="Miyauchi S."/>
            <person name="Viragh M."/>
            <person name="Kuo A."/>
            <person name="Thoen E."/>
            <person name="Andreopoulos B."/>
            <person name="Lu D."/>
            <person name="Skrede I."/>
            <person name="Drula E."/>
            <person name="Henrissat B."/>
            <person name="Morin E."/>
            <person name="Kohler A."/>
            <person name="Barry K."/>
            <person name="LaButti K."/>
            <person name="Morin E."/>
            <person name="Salamov A."/>
            <person name="Lipzen A."/>
            <person name="Mereny Z."/>
            <person name="Hegedus B."/>
            <person name="Baldrian P."/>
            <person name="Stursova M."/>
            <person name="Weitz H."/>
            <person name="Taylor A."/>
            <person name="Grigoriev I.V."/>
            <person name="Nagy L.G."/>
            <person name="Martin F."/>
            <person name="Kauserud H."/>
        </authorList>
    </citation>
    <scope>NUCLEOTIDE SEQUENCE</scope>
    <source>
        <strain evidence="1">CBHHK182m</strain>
    </source>
</reference>
<proteinExistence type="predicted"/>
<dbReference type="EMBL" id="JARKIB010000056">
    <property type="protein sequence ID" value="KAJ7753158.1"/>
    <property type="molecule type" value="Genomic_DNA"/>
</dbReference>
<evidence type="ECO:0000313" key="1">
    <source>
        <dbReference type="EMBL" id="KAJ7753158.1"/>
    </source>
</evidence>
<evidence type="ECO:0000313" key="2">
    <source>
        <dbReference type="Proteomes" id="UP001215598"/>
    </source>
</evidence>
<comment type="caution">
    <text evidence="1">The sequence shown here is derived from an EMBL/GenBank/DDBJ whole genome shotgun (WGS) entry which is preliminary data.</text>
</comment>
<name>A0AAD7IYE2_9AGAR</name>
<protein>
    <submittedName>
        <fullName evidence="1">Uncharacterized protein</fullName>
    </submittedName>
</protein>
<organism evidence="1 2">
    <name type="scientific">Mycena metata</name>
    <dbReference type="NCBI Taxonomy" id="1033252"/>
    <lineage>
        <taxon>Eukaryota</taxon>
        <taxon>Fungi</taxon>
        <taxon>Dikarya</taxon>
        <taxon>Basidiomycota</taxon>
        <taxon>Agaricomycotina</taxon>
        <taxon>Agaricomycetes</taxon>
        <taxon>Agaricomycetidae</taxon>
        <taxon>Agaricales</taxon>
        <taxon>Marasmiineae</taxon>
        <taxon>Mycenaceae</taxon>
        <taxon>Mycena</taxon>
    </lineage>
</organism>
<accession>A0AAD7IYE2</accession>